<proteinExistence type="predicted"/>
<dbReference type="HOGENOM" id="CLU_2690342_0_0_1"/>
<dbReference type="AlphaFoldDB" id="E9GZK4"/>
<evidence type="ECO:0000313" key="1">
    <source>
        <dbReference type="EMBL" id="EFX75010.1"/>
    </source>
</evidence>
<organism evidence="1 2">
    <name type="scientific">Daphnia pulex</name>
    <name type="common">Water flea</name>
    <dbReference type="NCBI Taxonomy" id="6669"/>
    <lineage>
        <taxon>Eukaryota</taxon>
        <taxon>Metazoa</taxon>
        <taxon>Ecdysozoa</taxon>
        <taxon>Arthropoda</taxon>
        <taxon>Crustacea</taxon>
        <taxon>Branchiopoda</taxon>
        <taxon>Diplostraca</taxon>
        <taxon>Cladocera</taxon>
        <taxon>Anomopoda</taxon>
        <taxon>Daphniidae</taxon>
        <taxon>Daphnia</taxon>
    </lineage>
</organism>
<reference evidence="1 2" key="1">
    <citation type="journal article" date="2011" name="Science">
        <title>The ecoresponsive genome of Daphnia pulex.</title>
        <authorList>
            <person name="Colbourne J.K."/>
            <person name="Pfrender M.E."/>
            <person name="Gilbert D."/>
            <person name="Thomas W.K."/>
            <person name="Tucker A."/>
            <person name="Oakley T.H."/>
            <person name="Tokishita S."/>
            <person name="Aerts A."/>
            <person name="Arnold G.J."/>
            <person name="Basu M.K."/>
            <person name="Bauer D.J."/>
            <person name="Caceres C.E."/>
            <person name="Carmel L."/>
            <person name="Casola C."/>
            <person name="Choi J.H."/>
            <person name="Detter J.C."/>
            <person name="Dong Q."/>
            <person name="Dusheyko S."/>
            <person name="Eads B.D."/>
            <person name="Frohlich T."/>
            <person name="Geiler-Samerotte K.A."/>
            <person name="Gerlach D."/>
            <person name="Hatcher P."/>
            <person name="Jogdeo S."/>
            <person name="Krijgsveld J."/>
            <person name="Kriventseva E.V."/>
            <person name="Kultz D."/>
            <person name="Laforsch C."/>
            <person name="Lindquist E."/>
            <person name="Lopez J."/>
            <person name="Manak J.R."/>
            <person name="Muller J."/>
            <person name="Pangilinan J."/>
            <person name="Patwardhan R.P."/>
            <person name="Pitluck S."/>
            <person name="Pritham E.J."/>
            <person name="Rechtsteiner A."/>
            <person name="Rho M."/>
            <person name="Rogozin I.B."/>
            <person name="Sakarya O."/>
            <person name="Salamov A."/>
            <person name="Schaack S."/>
            <person name="Shapiro H."/>
            <person name="Shiga Y."/>
            <person name="Skalitzky C."/>
            <person name="Smith Z."/>
            <person name="Souvorov A."/>
            <person name="Sung W."/>
            <person name="Tang Z."/>
            <person name="Tsuchiya D."/>
            <person name="Tu H."/>
            <person name="Vos H."/>
            <person name="Wang M."/>
            <person name="Wolf Y.I."/>
            <person name="Yamagata H."/>
            <person name="Yamada T."/>
            <person name="Ye Y."/>
            <person name="Shaw J.R."/>
            <person name="Andrews J."/>
            <person name="Crease T.J."/>
            <person name="Tang H."/>
            <person name="Lucas S.M."/>
            <person name="Robertson H.M."/>
            <person name="Bork P."/>
            <person name="Koonin E.V."/>
            <person name="Zdobnov E.M."/>
            <person name="Grigoriev I.V."/>
            <person name="Lynch M."/>
            <person name="Boore J.L."/>
        </authorList>
    </citation>
    <scope>NUCLEOTIDE SEQUENCE [LARGE SCALE GENOMIC DNA]</scope>
</reference>
<protein>
    <submittedName>
        <fullName evidence="1">Uncharacterized protein</fullName>
    </submittedName>
</protein>
<gene>
    <name evidence="1" type="ORF">DAPPUDRAFT_250999</name>
</gene>
<dbReference type="Proteomes" id="UP000000305">
    <property type="component" value="Unassembled WGS sequence"/>
</dbReference>
<accession>E9GZK4</accession>
<dbReference type="InParanoid" id="E9GZK4"/>
<dbReference type="KEGG" id="dpx:DAPPUDRAFT_250999"/>
<name>E9GZK4_DAPPU</name>
<dbReference type="EMBL" id="GL732578">
    <property type="protein sequence ID" value="EFX75010.1"/>
    <property type="molecule type" value="Genomic_DNA"/>
</dbReference>
<keyword evidence="2" id="KW-1185">Reference proteome</keyword>
<evidence type="ECO:0000313" key="2">
    <source>
        <dbReference type="Proteomes" id="UP000000305"/>
    </source>
</evidence>
<sequence>MNVSTSTLDGDQNRGMQEFHDQKRDVHIFPGGLTFNLTCYNSDAFGHQVEWLGPHRAEEDAYYYREKETPPRFR</sequence>